<dbReference type="CDD" id="cd00086">
    <property type="entry name" value="homeodomain"/>
    <property type="match status" value="1"/>
</dbReference>
<dbReference type="SMART" id="SM00389">
    <property type="entry name" value="HOX"/>
    <property type="match status" value="1"/>
</dbReference>
<evidence type="ECO:0000256" key="8">
    <source>
        <dbReference type="ARBA" id="ARBA00023242"/>
    </source>
</evidence>
<gene>
    <name evidence="14" type="ORF">PXEA_LOCUS27217</name>
</gene>
<dbReference type="InterPro" id="IPR001781">
    <property type="entry name" value="Znf_LIM"/>
</dbReference>
<dbReference type="PANTHER" id="PTHR24208">
    <property type="entry name" value="LIM/HOMEOBOX PROTEIN LHX"/>
    <property type="match status" value="1"/>
</dbReference>
<sequence length="141" mass="15953">MYSISGSFFSSRFGTKCASCNEGIPPSEVVRKALNHVYHLTCFACITCSRSLNTGDEFFLLGNRKLMCKTDFDAAKAREAELDNVNKRPRTTISAKQLDALKRAYSESPKPARHVREQLSAETGLEMRVVQVWFQNRRLVT</sequence>
<keyword evidence="7 9" id="KW-0371">Homeobox</keyword>
<evidence type="ECO:0000256" key="5">
    <source>
        <dbReference type="ARBA" id="ARBA00023038"/>
    </source>
</evidence>
<evidence type="ECO:0000256" key="4">
    <source>
        <dbReference type="ARBA" id="ARBA00022833"/>
    </source>
</evidence>
<dbReference type="PROSITE" id="PS50023">
    <property type="entry name" value="LIM_DOMAIN_2"/>
    <property type="match status" value="1"/>
</dbReference>
<name>A0A448XCV6_9PLAT</name>
<dbReference type="FunFam" id="1.10.10.60:FF:000219">
    <property type="entry name" value="LIM/homeobox protein Lhx3"/>
    <property type="match status" value="1"/>
</dbReference>
<evidence type="ECO:0000256" key="9">
    <source>
        <dbReference type="PROSITE-ProRule" id="PRU00108"/>
    </source>
</evidence>
<dbReference type="InterPro" id="IPR050453">
    <property type="entry name" value="LIM_Homeobox_TF"/>
</dbReference>
<organism evidence="14 15">
    <name type="scientific">Protopolystoma xenopodis</name>
    <dbReference type="NCBI Taxonomy" id="117903"/>
    <lineage>
        <taxon>Eukaryota</taxon>
        <taxon>Metazoa</taxon>
        <taxon>Spiralia</taxon>
        <taxon>Lophotrochozoa</taxon>
        <taxon>Platyhelminthes</taxon>
        <taxon>Monogenea</taxon>
        <taxon>Polyopisthocotylea</taxon>
        <taxon>Polystomatidea</taxon>
        <taxon>Polystomatidae</taxon>
        <taxon>Protopolystoma</taxon>
    </lineage>
</organism>
<evidence type="ECO:0000256" key="10">
    <source>
        <dbReference type="PROSITE-ProRule" id="PRU00125"/>
    </source>
</evidence>
<evidence type="ECO:0008006" key="16">
    <source>
        <dbReference type="Google" id="ProtNLM"/>
    </source>
</evidence>
<dbReference type="GO" id="GO:0030182">
    <property type="term" value="P:neuron differentiation"/>
    <property type="evidence" value="ECO:0007669"/>
    <property type="project" value="TreeGrafter"/>
</dbReference>
<keyword evidence="3" id="KW-0677">Repeat</keyword>
<evidence type="ECO:0000256" key="2">
    <source>
        <dbReference type="ARBA" id="ARBA00022723"/>
    </source>
</evidence>
<accession>A0A448XCV6</accession>
<feature type="domain" description="Homeobox" evidence="13">
    <location>
        <begin position="84"/>
        <end position="141"/>
    </location>
</feature>
<keyword evidence="2 10" id="KW-0479">Metal-binding</keyword>
<dbReference type="OrthoDB" id="10068367at2759"/>
<dbReference type="EMBL" id="CAAALY010246374">
    <property type="protein sequence ID" value="VEL33777.1"/>
    <property type="molecule type" value="Genomic_DNA"/>
</dbReference>
<evidence type="ECO:0000259" key="12">
    <source>
        <dbReference type="PROSITE" id="PS50023"/>
    </source>
</evidence>
<keyword evidence="6 9" id="KW-0238">DNA-binding</keyword>
<keyword evidence="15" id="KW-1185">Reference proteome</keyword>
<dbReference type="PANTHER" id="PTHR24208:SF128">
    <property type="entry name" value="LIM3, ISOFORM G"/>
    <property type="match status" value="1"/>
</dbReference>
<comment type="subcellular location">
    <subcellularLocation>
        <location evidence="1 9 11">Nucleus</location>
    </subcellularLocation>
</comment>
<reference evidence="14" key="1">
    <citation type="submission" date="2018-11" db="EMBL/GenBank/DDBJ databases">
        <authorList>
            <consortium name="Pathogen Informatics"/>
        </authorList>
    </citation>
    <scope>NUCLEOTIDE SEQUENCE</scope>
</reference>
<keyword evidence="5 10" id="KW-0440">LIM domain</keyword>
<dbReference type="GO" id="GO:0005634">
    <property type="term" value="C:nucleus"/>
    <property type="evidence" value="ECO:0007669"/>
    <property type="project" value="UniProtKB-SubCell"/>
</dbReference>
<dbReference type="InterPro" id="IPR001356">
    <property type="entry name" value="HD"/>
</dbReference>
<dbReference type="InterPro" id="IPR049594">
    <property type="entry name" value="Lhx3/4-like_LIM2"/>
</dbReference>
<evidence type="ECO:0000256" key="7">
    <source>
        <dbReference type="ARBA" id="ARBA00023155"/>
    </source>
</evidence>
<protein>
    <recommendedName>
        <fullName evidence="16">Homeobox domain-containing protein</fullName>
    </recommendedName>
</protein>
<evidence type="ECO:0000256" key="11">
    <source>
        <dbReference type="RuleBase" id="RU000682"/>
    </source>
</evidence>
<dbReference type="Pfam" id="PF00046">
    <property type="entry name" value="Homeodomain"/>
    <property type="match status" value="1"/>
</dbReference>
<dbReference type="Gene3D" id="2.10.110.10">
    <property type="entry name" value="Cysteine Rich Protein"/>
    <property type="match status" value="1"/>
</dbReference>
<dbReference type="InterPro" id="IPR009057">
    <property type="entry name" value="Homeodomain-like_sf"/>
</dbReference>
<evidence type="ECO:0000256" key="3">
    <source>
        <dbReference type="ARBA" id="ARBA00022737"/>
    </source>
</evidence>
<dbReference type="CDD" id="cd09376">
    <property type="entry name" value="LIM2_Lhx3_Lhx4"/>
    <property type="match status" value="1"/>
</dbReference>
<dbReference type="SUPFAM" id="SSF57716">
    <property type="entry name" value="Glucocorticoid receptor-like (DNA-binding domain)"/>
    <property type="match status" value="1"/>
</dbReference>
<feature type="domain" description="LIM zinc-binding" evidence="12">
    <location>
        <begin position="15"/>
        <end position="78"/>
    </location>
</feature>
<dbReference type="PROSITE" id="PS50071">
    <property type="entry name" value="HOMEOBOX_2"/>
    <property type="match status" value="1"/>
</dbReference>
<evidence type="ECO:0000256" key="6">
    <source>
        <dbReference type="ARBA" id="ARBA00023125"/>
    </source>
</evidence>
<proteinExistence type="predicted"/>
<comment type="caution">
    <text evidence="14">The sequence shown here is derived from an EMBL/GenBank/DDBJ whole genome shotgun (WGS) entry which is preliminary data.</text>
</comment>
<keyword evidence="8 9" id="KW-0539">Nucleus</keyword>
<dbReference type="GO" id="GO:0000977">
    <property type="term" value="F:RNA polymerase II transcription regulatory region sequence-specific DNA binding"/>
    <property type="evidence" value="ECO:0007669"/>
    <property type="project" value="TreeGrafter"/>
</dbReference>
<dbReference type="Pfam" id="PF00412">
    <property type="entry name" value="LIM"/>
    <property type="match status" value="1"/>
</dbReference>
<dbReference type="Gene3D" id="1.10.10.60">
    <property type="entry name" value="Homeodomain-like"/>
    <property type="match status" value="1"/>
</dbReference>
<dbReference type="GO" id="GO:0000981">
    <property type="term" value="F:DNA-binding transcription factor activity, RNA polymerase II-specific"/>
    <property type="evidence" value="ECO:0007669"/>
    <property type="project" value="TreeGrafter"/>
</dbReference>
<evidence type="ECO:0000313" key="15">
    <source>
        <dbReference type="Proteomes" id="UP000784294"/>
    </source>
</evidence>
<evidence type="ECO:0000313" key="14">
    <source>
        <dbReference type="EMBL" id="VEL33777.1"/>
    </source>
</evidence>
<dbReference type="PROSITE" id="PS00478">
    <property type="entry name" value="LIM_DOMAIN_1"/>
    <property type="match status" value="1"/>
</dbReference>
<dbReference type="FunFam" id="2.10.110.10:FF:000032">
    <property type="entry name" value="LIM/homeobox protein Lhx3"/>
    <property type="match status" value="1"/>
</dbReference>
<dbReference type="SMART" id="SM00132">
    <property type="entry name" value="LIM"/>
    <property type="match status" value="1"/>
</dbReference>
<evidence type="ECO:0000256" key="1">
    <source>
        <dbReference type="ARBA" id="ARBA00004123"/>
    </source>
</evidence>
<keyword evidence="4 10" id="KW-0862">Zinc</keyword>
<dbReference type="GO" id="GO:0008270">
    <property type="term" value="F:zinc ion binding"/>
    <property type="evidence" value="ECO:0007669"/>
    <property type="project" value="InterPro"/>
</dbReference>
<dbReference type="AlphaFoldDB" id="A0A448XCV6"/>
<evidence type="ECO:0000259" key="13">
    <source>
        <dbReference type="PROSITE" id="PS50071"/>
    </source>
</evidence>
<dbReference type="Proteomes" id="UP000784294">
    <property type="component" value="Unassembled WGS sequence"/>
</dbReference>
<dbReference type="SUPFAM" id="SSF46689">
    <property type="entry name" value="Homeodomain-like"/>
    <property type="match status" value="1"/>
</dbReference>